<accession>A0A9P5PMB6</accession>
<dbReference type="AlphaFoldDB" id="A0A9P5PMB6"/>
<keyword evidence="1" id="KW-0812">Transmembrane</keyword>
<dbReference type="InterPro" id="IPR045340">
    <property type="entry name" value="DUF6533"/>
</dbReference>
<comment type="caution">
    <text evidence="3">The sequence shown here is derived from an EMBL/GenBank/DDBJ whole genome shotgun (WGS) entry which is preliminary data.</text>
</comment>
<evidence type="ECO:0000256" key="1">
    <source>
        <dbReference type="SAM" id="Phobius"/>
    </source>
</evidence>
<feature type="transmembrane region" description="Helical" evidence="1">
    <location>
        <begin position="202"/>
        <end position="222"/>
    </location>
</feature>
<feature type="domain" description="DUF6533" evidence="2">
    <location>
        <begin position="16"/>
        <end position="53"/>
    </location>
</feature>
<feature type="transmembrane region" description="Helical" evidence="1">
    <location>
        <begin position="228"/>
        <end position="246"/>
    </location>
</feature>
<keyword evidence="4" id="KW-1185">Reference proteome</keyword>
<evidence type="ECO:0000259" key="2">
    <source>
        <dbReference type="Pfam" id="PF20151"/>
    </source>
</evidence>
<reference evidence="3" key="1">
    <citation type="submission" date="2020-11" db="EMBL/GenBank/DDBJ databases">
        <authorList>
            <consortium name="DOE Joint Genome Institute"/>
            <person name="Ahrendt S."/>
            <person name="Riley R."/>
            <person name="Andreopoulos W."/>
            <person name="Labutti K."/>
            <person name="Pangilinan J."/>
            <person name="Ruiz-Duenas F.J."/>
            <person name="Barrasa J.M."/>
            <person name="Sanchez-Garcia M."/>
            <person name="Camarero S."/>
            <person name="Miyauchi S."/>
            <person name="Serrano A."/>
            <person name="Linde D."/>
            <person name="Babiker R."/>
            <person name="Drula E."/>
            <person name="Ayuso-Fernandez I."/>
            <person name="Pacheco R."/>
            <person name="Padilla G."/>
            <person name="Ferreira P."/>
            <person name="Barriuso J."/>
            <person name="Kellner H."/>
            <person name="Castanera R."/>
            <person name="Alfaro M."/>
            <person name="Ramirez L."/>
            <person name="Pisabarro A.G."/>
            <person name="Kuo A."/>
            <person name="Tritt A."/>
            <person name="Lipzen A."/>
            <person name="He G."/>
            <person name="Yan M."/>
            <person name="Ng V."/>
            <person name="Cullen D."/>
            <person name="Martin F."/>
            <person name="Rosso M.-N."/>
            <person name="Henrissat B."/>
            <person name="Hibbett D."/>
            <person name="Martinez A.T."/>
            <person name="Grigoriev I.V."/>
        </authorList>
    </citation>
    <scope>NUCLEOTIDE SEQUENCE</scope>
    <source>
        <strain evidence="3">AH 40177</strain>
    </source>
</reference>
<dbReference type="Pfam" id="PF20151">
    <property type="entry name" value="DUF6533"/>
    <property type="match status" value="1"/>
</dbReference>
<keyword evidence="1" id="KW-0472">Membrane</keyword>
<evidence type="ECO:0000313" key="3">
    <source>
        <dbReference type="EMBL" id="KAF9068421.1"/>
    </source>
</evidence>
<dbReference type="PROSITE" id="PS51257">
    <property type="entry name" value="PROKAR_LIPOPROTEIN"/>
    <property type="match status" value="1"/>
</dbReference>
<evidence type="ECO:0000313" key="4">
    <source>
        <dbReference type="Proteomes" id="UP000772434"/>
    </source>
</evidence>
<gene>
    <name evidence="3" type="ORF">BDP27DRAFT_1327319</name>
</gene>
<sequence>MHIRLGAAVLGLVTTGCDIALTMRGEVQYIWKKPLQITFVRCLFVLMRYLPIALHVINIVLASTGLDNAEQVPEQYCRIMMVFRILTFSTMLALLELILITRVYALYNRSRAIGTFLVLLLVLRIASTAYSVYDHVLRLPEKIEYTSHCVATVNFKNARNLLWVIPCGILIVQVAIITLAMKRTMWDFRQYSYSLFSVLNKDGLKVFGAIVVAVVATVVTLAKKGGTLYFFIFPLLIAMISAAVHVH</sequence>
<proteinExistence type="predicted"/>
<dbReference type="EMBL" id="JADNRY010000061">
    <property type="protein sequence ID" value="KAF9068421.1"/>
    <property type="molecule type" value="Genomic_DNA"/>
</dbReference>
<protein>
    <recommendedName>
        <fullName evidence="2">DUF6533 domain-containing protein</fullName>
    </recommendedName>
</protein>
<feature type="transmembrane region" description="Helical" evidence="1">
    <location>
        <begin position="112"/>
        <end position="133"/>
    </location>
</feature>
<feature type="transmembrane region" description="Helical" evidence="1">
    <location>
        <begin position="6"/>
        <end position="27"/>
    </location>
</feature>
<feature type="transmembrane region" description="Helical" evidence="1">
    <location>
        <begin position="39"/>
        <end position="61"/>
    </location>
</feature>
<dbReference type="OrthoDB" id="3020506at2759"/>
<keyword evidence="1" id="KW-1133">Transmembrane helix</keyword>
<organism evidence="3 4">
    <name type="scientific">Rhodocollybia butyracea</name>
    <dbReference type="NCBI Taxonomy" id="206335"/>
    <lineage>
        <taxon>Eukaryota</taxon>
        <taxon>Fungi</taxon>
        <taxon>Dikarya</taxon>
        <taxon>Basidiomycota</taxon>
        <taxon>Agaricomycotina</taxon>
        <taxon>Agaricomycetes</taxon>
        <taxon>Agaricomycetidae</taxon>
        <taxon>Agaricales</taxon>
        <taxon>Marasmiineae</taxon>
        <taxon>Omphalotaceae</taxon>
        <taxon>Rhodocollybia</taxon>
    </lineage>
</organism>
<feature type="transmembrane region" description="Helical" evidence="1">
    <location>
        <begin position="161"/>
        <end position="181"/>
    </location>
</feature>
<name>A0A9P5PMB6_9AGAR</name>
<dbReference type="Proteomes" id="UP000772434">
    <property type="component" value="Unassembled WGS sequence"/>
</dbReference>
<feature type="transmembrane region" description="Helical" evidence="1">
    <location>
        <begin position="81"/>
        <end position="100"/>
    </location>
</feature>